<protein>
    <submittedName>
        <fullName evidence="3">Uncharacterized protein</fullName>
    </submittedName>
</protein>
<keyword evidence="2" id="KW-0812">Transmembrane</keyword>
<proteinExistence type="predicted"/>
<feature type="transmembrane region" description="Helical" evidence="2">
    <location>
        <begin position="151"/>
        <end position="172"/>
    </location>
</feature>
<evidence type="ECO:0000313" key="3">
    <source>
        <dbReference type="EMBL" id="GIM72272.1"/>
    </source>
</evidence>
<evidence type="ECO:0000256" key="2">
    <source>
        <dbReference type="SAM" id="Phobius"/>
    </source>
</evidence>
<feature type="transmembrane region" description="Helical" evidence="2">
    <location>
        <begin position="6"/>
        <end position="25"/>
    </location>
</feature>
<keyword evidence="2" id="KW-1133">Transmembrane helix</keyword>
<comment type="caution">
    <text evidence="3">The sequence shown here is derived from an EMBL/GenBank/DDBJ whole genome shotgun (WGS) entry which is preliminary data.</text>
</comment>
<organism evidence="3 4">
    <name type="scientific">Actinoplanes auranticolor</name>
    <dbReference type="NCBI Taxonomy" id="47988"/>
    <lineage>
        <taxon>Bacteria</taxon>
        <taxon>Bacillati</taxon>
        <taxon>Actinomycetota</taxon>
        <taxon>Actinomycetes</taxon>
        <taxon>Micromonosporales</taxon>
        <taxon>Micromonosporaceae</taxon>
        <taxon>Actinoplanes</taxon>
    </lineage>
</organism>
<keyword evidence="2" id="KW-0472">Membrane</keyword>
<dbReference type="AlphaFoldDB" id="A0A919SIR9"/>
<dbReference type="EMBL" id="BOQL01000040">
    <property type="protein sequence ID" value="GIM72272.1"/>
    <property type="molecule type" value="Genomic_DNA"/>
</dbReference>
<accession>A0A919SIR9</accession>
<evidence type="ECO:0000256" key="1">
    <source>
        <dbReference type="SAM" id="MobiDB-lite"/>
    </source>
</evidence>
<feature type="transmembrane region" description="Helical" evidence="2">
    <location>
        <begin position="193"/>
        <end position="217"/>
    </location>
</feature>
<evidence type="ECO:0000313" key="4">
    <source>
        <dbReference type="Proteomes" id="UP000681340"/>
    </source>
</evidence>
<dbReference type="Proteomes" id="UP000681340">
    <property type="component" value="Unassembled WGS sequence"/>
</dbReference>
<feature type="transmembrane region" description="Helical" evidence="2">
    <location>
        <begin position="113"/>
        <end position="131"/>
    </location>
</feature>
<feature type="transmembrane region" description="Helical" evidence="2">
    <location>
        <begin position="223"/>
        <end position="241"/>
    </location>
</feature>
<gene>
    <name evidence="3" type="ORF">Aau02nite_50190</name>
</gene>
<reference evidence="3" key="1">
    <citation type="submission" date="2021-03" db="EMBL/GenBank/DDBJ databases">
        <title>Whole genome shotgun sequence of Actinoplanes auranticolor NBRC 12245.</title>
        <authorList>
            <person name="Komaki H."/>
            <person name="Tamura T."/>
        </authorList>
    </citation>
    <scope>NUCLEOTIDE SEQUENCE</scope>
    <source>
        <strain evidence="3">NBRC 12245</strain>
    </source>
</reference>
<feature type="transmembrane region" description="Helical" evidence="2">
    <location>
        <begin position="45"/>
        <end position="64"/>
    </location>
</feature>
<feature type="compositionally biased region" description="Low complexity" evidence="1">
    <location>
        <begin position="275"/>
        <end position="288"/>
    </location>
</feature>
<feature type="region of interest" description="Disordered" evidence="1">
    <location>
        <begin position="250"/>
        <end position="288"/>
    </location>
</feature>
<keyword evidence="4" id="KW-1185">Reference proteome</keyword>
<name>A0A919SIR9_9ACTN</name>
<feature type="transmembrane region" description="Helical" evidence="2">
    <location>
        <begin position="84"/>
        <end position="106"/>
    </location>
</feature>
<feature type="compositionally biased region" description="Polar residues" evidence="1">
    <location>
        <begin position="257"/>
        <end position="268"/>
    </location>
</feature>
<sequence length="288" mass="29784">MIAENYGQMTGVLAGFAFTALVLLLTPTQAQERAHAKTQNAGVPLTLFIAFIALVLTTLLYSVLAGENAESRPRAATVELINGLVFGLAVVMLLHGVSLLMLTANIERSTVRIARFLTVVVIPTLAMYFIAQGASDTVAARAALNGEPCVAAVPPLGLWLSAAAALTSAISLSAPVQRVIARYSAASRVGAPLAVFVATVMASIISGFIGTRSAAFIMSPTALNLYLIGAAVTLITIGLMLSASSILTAPSEPDEATTPNVRTQQTLTAVERDPAAPAKAPQEAEPSD</sequence>